<evidence type="ECO:0000256" key="1">
    <source>
        <dbReference type="ARBA" id="ARBA00022527"/>
    </source>
</evidence>
<dbReference type="Gene3D" id="3.30.565.10">
    <property type="entry name" value="Histidine kinase-like ATPase, C-terminal domain"/>
    <property type="match status" value="1"/>
</dbReference>
<dbReference type="GeneID" id="69755151"/>
<dbReference type="InterPro" id="IPR050267">
    <property type="entry name" value="Anti-sigma-factor_SerPK"/>
</dbReference>
<dbReference type="RefSeq" id="WP_025714189.1">
    <property type="nucleotide sequence ID" value="NZ_CAAHGB010000003.1"/>
</dbReference>
<organism evidence="3 5">
    <name type="scientific">Klebsiella quasivariicola</name>
    <dbReference type="NCBI Taxonomy" id="2026240"/>
    <lineage>
        <taxon>Bacteria</taxon>
        <taxon>Pseudomonadati</taxon>
        <taxon>Pseudomonadota</taxon>
        <taxon>Gammaproteobacteria</taxon>
        <taxon>Enterobacterales</taxon>
        <taxon>Enterobacteriaceae</taxon>
        <taxon>Klebsiella/Raoultella group</taxon>
        <taxon>Klebsiella</taxon>
        <taxon>Klebsiella pneumoniae complex</taxon>
    </lineage>
</organism>
<dbReference type="PANTHER" id="PTHR35526">
    <property type="entry name" value="ANTI-SIGMA-F FACTOR RSBW-RELATED"/>
    <property type="match status" value="1"/>
</dbReference>
<sequence>MMFPAELTSLSPLAEWLAQQMAPLPVGEEWRFALDLAACETATNIIRYALHEDGQRRFGVEFRVVDRRVTLRFTDAGETFPAERLALARSDEHFDVDPLAESGRGLRLILRAVDCFDVEINAGKNITTLIKALPGPAVNHSTDKNGG</sequence>
<comment type="caution">
    <text evidence="3">The sequence shown here is derived from an EMBL/GenBank/DDBJ whole genome shotgun (WGS) entry which is preliminary data.</text>
</comment>
<dbReference type="Proteomes" id="UP000259400">
    <property type="component" value="Unassembled WGS sequence"/>
</dbReference>
<dbReference type="EMBL" id="UJYZ02000005">
    <property type="protein sequence ID" value="VVJ63241.1"/>
    <property type="molecule type" value="Genomic_DNA"/>
</dbReference>
<gene>
    <name evidence="3" type="primary">rsbW</name>
    <name evidence="4" type="ORF">SAMEA3538468_01679</name>
    <name evidence="3" type="ORF">SAMEA3538780_00620</name>
</gene>
<dbReference type="CDD" id="cd16936">
    <property type="entry name" value="HATPase_RsbW-like"/>
    <property type="match status" value="1"/>
</dbReference>
<evidence type="ECO:0000313" key="4">
    <source>
        <dbReference type="EMBL" id="VVJ63241.1"/>
    </source>
</evidence>
<keyword evidence="6" id="KW-1185">Reference proteome</keyword>
<dbReference type="SUPFAM" id="SSF55874">
    <property type="entry name" value="ATPase domain of HSP90 chaperone/DNA topoisomerase II/histidine kinase"/>
    <property type="match status" value="1"/>
</dbReference>
<evidence type="ECO:0000259" key="2">
    <source>
        <dbReference type="Pfam" id="PF13581"/>
    </source>
</evidence>
<keyword evidence="3" id="KW-0808">Transferase</keyword>
<accession>A0A6C2VA04</accession>
<protein>
    <submittedName>
        <fullName evidence="3">Anti-sigma B factor</fullName>
    </submittedName>
    <submittedName>
        <fullName evidence="4">Serine-protein kinase rsbW</fullName>
        <ecNumber evidence="3 4">2.7.11.1</ecNumber>
    </submittedName>
</protein>
<evidence type="ECO:0000313" key="6">
    <source>
        <dbReference type="Proteomes" id="UP000259400"/>
    </source>
</evidence>
<accession>A0A223UJJ2</accession>
<dbReference type="Pfam" id="PF13581">
    <property type="entry name" value="HATPase_c_2"/>
    <property type="match status" value="1"/>
</dbReference>
<dbReference type="Proteomes" id="UP000257712">
    <property type="component" value="Unassembled WGS sequence"/>
</dbReference>
<dbReference type="EC" id="2.7.11.1" evidence="3 4"/>
<dbReference type="InterPro" id="IPR036890">
    <property type="entry name" value="HATPase_C_sf"/>
</dbReference>
<keyword evidence="1" id="KW-0723">Serine/threonine-protein kinase</keyword>
<dbReference type="GO" id="GO:0004674">
    <property type="term" value="F:protein serine/threonine kinase activity"/>
    <property type="evidence" value="ECO:0007669"/>
    <property type="project" value="UniProtKB-KW"/>
</dbReference>
<dbReference type="EMBL" id="UJZG01000001">
    <property type="protein sequence ID" value="SXD87020.1"/>
    <property type="molecule type" value="Genomic_DNA"/>
</dbReference>
<evidence type="ECO:0000313" key="3">
    <source>
        <dbReference type="EMBL" id="SXD87020.1"/>
    </source>
</evidence>
<reference evidence="3 5" key="1">
    <citation type="submission" date="2018-08" db="EMBL/GenBank/DDBJ databases">
        <authorList>
            <consortium name="Pathogen Informatics"/>
        </authorList>
    </citation>
    <scope>NUCLEOTIDE SEQUENCE [LARGE SCALE GENOMIC DNA]</scope>
    <source>
        <strain evidence="4 6">EuSCAPE_IL010</strain>
        <strain evidence="3 5">EuSCAPE_IT371</strain>
    </source>
</reference>
<proteinExistence type="predicted"/>
<dbReference type="AlphaFoldDB" id="A0A223UJJ2"/>
<dbReference type="InterPro" id="IPR003594">
    <property type="entry name" value="HATPase_dom"/>
</dbReference>
<keyword evidence="4" id="KW-0418">Kinase</keyword>
<feature type="domain" description="Histidine kinase/HSP90-like ATPase" evidence="2">
    <location>
        <begin position="3"/>
        <end position="131"/>
    </location>
</feature>
<evidence type="ECO:0000313" key="5">
    <source>
        <dbReference type="Proteomes" id="UP000257712"/>
    </source>
</evidence>
<dbReference type="KEGG" id="kqv:B8P98_15710"/>
<name>A0A223UJJ2_9ENTR</name>